<accession>A0ABR8E2C7</accession>
<evidence type="ECO:0008006" key="3">
    <source>
        <dbReference type="Google" id="ProtNLM"/>
    </source>
</evidence>
<proteinExistence type="predicted"/>
<gene>
    <name evidence="1" type="ORF">H6G97_36980</name>
</gene>
<keyword evidence="2" id="KW-1185">Reference proteome</keyword>
<organism evidence="1 2">
    <name type="scientific">Nostoc flagelliforme FACHB-838</name>
    <dbReference type="NCBI Taxonomy" id="2692904"/>
    <lineage>
        <taxon>Bacteria</taxon>
        <taxon>Bacillati</taxon>
        <taxon>Cyanobacteriota</taxon>
        <taxon>Cyanophyceae</taxon>
        <taxon>Nostocales</taxon>
        <taxon>Nostocaceae</taxon>
        <taxon>Nostoc</taxon>
    </lineage>
</organism>
<sequence length="53" mass="5697">MKTLQQSLKLRAVFQEKITAKKSAVHQEIHQACTTISGNVEKAIIGFGGSTPA</sequence>
<dbReference type="RefSeq" id="WP_190945580.1">
    <property type="nucleotide sequence ID" value="NZ_JACJSI010000192.1"/>
</dbReference>
<dbReference type="Proteomes" id="UP000623440">
    <property type="component" value="Unassembled WGS sequence"/>
</dbReference>
<reference evidence="1 2" key="1">
    <citation type="journal article" date="2020" name="ISME J.">
        <title>Comparative genomics reveals insights into cyanobacterial evolution and habitat adaptation.</title>
        <authorList>
            <person name="Chen M.Y."/>
            <person name="Teng W.K."/>
            <person name="Zhao L."/>
            <person name="Hu C.X."/>
            <person name="Zhou Y.K."/>
            <person name="Han B.P."/>
            <person name="Song L.R."/>
            <person name="Shu W.S."/>
        </authorList>
    </citation>
    <scope>NUCLEOTIDE SEQUENCE [LARGE SCALE GENOMIC DNA]</scope>
    <source>
        <strain evidence="1 2">FACHB-838</strain>
    </source>
</reference>
<dbReference type="EMBL" id="JACJSI010000192">
    <property type="protein sequence ID" value="MBD2534764.1"/>
    <property type="molecule type" value="Genomic_DNA"/>
</dbReference>
<protein>
    <recommendedName>
        <fullName evidence="3">Transposase</fullName>
    </recommendedName>
</protein>
<name>A0ABR8E2C7_9NOSO</name>
<evidence type="ECO:0000313" key="2">
    <source>
        <dbReference type="Proteomes" id="UP000623440"/>
    </source>
</evidence>
<comment type="caution">
    <text evidence="1">The sequence shown here is derived from an EMBL/GenBank/DDBJ whole genome shotgun (WGS) entry which is preliminary data.</text>
</comment>
<evidence type="ECO:0000313" key="1">
    <source>
        <dbReference type="EMBL" id="MBD2534764.1"/>
    </source>
</evidence>